<keyword evidence="1" id="KW-0472">Membrane</keyword>
<dbReference type="SMART" id="SM00267">
    <property type="entry name" value="GGDEF"/>
    <property type="match status" value="1"/>
</dbReference>
<dbReference type="InterPro" id="IPR029016">
    <property type="entry name" value="GAF-like_dom_sf"/>
</dbReference>
<organism evidence="3 4">
    <name type="scientific">Lucifera butyrica</name>
    <dbReference type="NCBI Taxonomy" id="1351585"/>
    <lineage>
        <taxon>Bacteria</taxon>
        <taxon>Bacillati</taxon>
        <taxon>Bacillota</taxon>
        <taxon>Negativicutes</taxon>
        <taxon>Veillonellales</taxon>
        <taxon>Veillonellaceae</taxon>
        <taxon>Lucifera</taxon>
    </lineage>
</organism>
<dbReference type="RefSeq" id="WP_165865902.1">
    <property type="nucleotide sequence ID" value="NZ_UPPP01000060.1"/>
</dbReference>
<feature type="transmembrane region" description="Helical" evidence="1">
    <location>
        <begin position="186"/>
        <end position="204"/>
    </location>
</feature>
<feature type="transmembrane region" description="Helical" evidence="1">
    <location>
        <begin position="12"/>
        <end position="30"/>
    </location>
</feature>
<dbReference type="Proteomes" id="UP000277811">
    <property type="component" value="Unassembled WGS sequence"/>
</dbReference>
<dbReference type="GO" id="GO:0043709">
    <property type="term" value="P:cell adhesion involved in single-species biofilm formation"/>
    <property type="evidence" value="ECO:0007669"/>
    <property type="project" value="TreeGrafter"/>
</dbReference>
<dbReference type="InterPro" id="IPR050469">
    <property type="entry name" value="Diguanylate_Cyclase"/>
</dbReference>
<evidence type="ECO:0000313" key="4">
    <source>
        <dbReference type="Proteomes" id="UP000277811"/>
    </source>
</evidence>
<feature type="transmembrane region" description="Helical" evidence="1">
    <location>
        <begin position="42"/>
        <end position="66"/>
    </location>
</feature>
<dbReference type="InterPro" id="IPR043128">
    <property type="entry name" value="Rev_trsase/Diguanyl_cyclase"/>
</dbReference>
<dbReference type="GO" id="GO:1902201">
    <property type="term" value="P:negative regulation of bacterial-type flagellum-dependent cell motility"/>
    <property type="evidence" value="ECO:0007669"/>
    <property type="project" value="TreeGrafter"/>
</dbReference>
<protein>
    <submittedName>
        <fullName evidence="3">Nucleotide cyclase</fullName>
    </submittedName>
</protein>
<dbReference type="GO" id="GO:0005886">
    <property type="term" value="C:plasma membrane"/>
    <property type="evidence" value="ECO:0007669"/>
    <property type="project" value="TreeGrafter"/>
</dbReference>
<feature type="transmembrane region" description="Helical" evidence="1">
    <location>
        <begin position="78"/>
        <end position="96"/>
    </location>
</feature>
<proteinExistence type="predicted"/>
<dbReference type="Gene3D" id="3.30.70.270">
    <property type="match status" value="1"/>
</dbReference>
<dbReference type="GO" id="GO:0052621">
    <property type="term" value="F:diguanylate cyclase activity"/>
    <property type="evidence" value="ECO:0007669"/>
    <property type="project" value="TreeGrafter"/>
</dbReference>
<dbReference type="SUPFAM" id="SSF55073">
    <property type="entry name" value="Nucleotide cyclase"/>
    <property type="match status" value="1"/>
</dbReference>
<sequence length="797" mass="89063">MYPGFTVPERSKCLIFIILIFLPLVLISMFPRLFYVTFSGDGYLLIHTGLEFSSVVICFTLFWVVWSSWRHTKDRRDLVLAVTFLTAGMLDFAHAFSYPGMPPFFTANSVNKSELYWIVSRLVVACGLFGALFIRRRVQNSCLQREHLTGMAAVSTVALILLIAYVPELFPAMFAAGEGNTPLKVSLEYVCMALFAVSALLYGWRNPTKREIYFLRFSLYLSIAVEIAAVLYQQSNDSYNLLGHMYKLAANVFILKSLVETSILRPYNRVAQLARSLRVLVGRNFKQYKSVKENNKLLKQTFTSLGATLASGHNLDQMLQQVVQATATIFQCSHVYLALNETSPSQLKIAAYLSSFKPPEYLLPAKSFMGTVLTEKKAIVICDLREDPERLAPEWEIAGLRSMVGAPIRHNGDVIGVLGLFSAQTAGFTEEDAKFLTVFAHHAGVAIKNAKMFANTLQSFNELKLLYDIIKNIATELSPVALLTKVTHQLHELFYSDCAAAFIMHARDDGVHAEPVFVQQFSTGEINHLQRVFSDGQVAWPWADLSYLEQDLTEDQGLITMSVLMKRRLNILPLLSSGKLQGLIVFGWNNPKFEIPPGMEMILGTIAGQTAVGLERAYLYENVQKIALTDALTKLPNRRNFDSSLTRELNRAHLHGRKLSLLILDIDYFKKVNDTWGHVAGDAVLQQMGAMIREFFAGTSICARYGGEEFTVILPETGVTAAVEVADSFRRQVAERNFVIDAGTVIQVTVSIGVATIDTPAVPAITRDEMVERADQALYRAKQSGRNKVMVWKENSA</sequence>
<dbReference type="PANTHER" id="PTHR45138">
    <property type="entry name" value="REGULATORY COMPONENTS OF SENSORY TRANSDUCTION SYSTEM"/>
    <property type="match status" value="1"/>
</dbReference>
<name>A0A498R550_9FIRM</name>
<feature type="domain" description="GGDEF" evidence="2">
    <location>
        <begin position="657"/>
        <end position="794"/>
    </location>
</feature>
<evidence type="ECO:0000256" key="1">
    <source>
        <dbReference type="SAM" id="Phobius"/>
    </source>
</evidence>
<dbReference type="PROSITE" id="PS50887">
    <property type="entry name" value="GGDEF"/>
    <property type="match status" value="1"/>
</dbReference>
<accession>A0A498R550</accession>
<dbReference type="Pfam" id="PF00990">
    <property type="entry name" value="GGDEF"/>
    <property type="match status" value="1"/>
</dbReference>
<dbReference type="InterPro" id="IPR003018">
    <property type="entry name" value="GAF"/>
</dbReference>
<feature type="transmembrane region" description="Helical" evidence="1">
    <location>
        <begin position="147"/>
        <end position="166"/>
    </location>
</feature>
<dbReference type="FunFam" id="3.30.70.270:FF:000001">
    <property type="entry name" value="Diguanylate cyclase domain protein"/>
    <property type="match status" value="1"/>
</dbReference>
<gene>
    <name evidence="3" type="ORF">LUCI_1161</name>
</gene>
<dbReference type="EMBL" id="UPPP01000060">
    <property type="protein sequence ID" value="VBB05950.1"/>
    <property type="molecule type" value="Genomic_DNA"/>
</dbReference>
<evidence type="ECO:0000313" key="3">
    <source>
        <dbReference type="EMBL" id="VBB05950.1"/>
    </source>
</evidence>
<dbReference type="NCBIfam" id="TIGR00254">
    <property type="entry name" value="GGDEF"/>
    <property type="match status" value="1"/>
</dbReference>
<reference evidence="3 4" key="1">
    <citation type="submission" date="2018-06" db="EMBL/GenBank/DDBJ databases">
        <authorList>
            <person name="Strepis N."/>
        </authorList>
    </citation>
    <scope>NUCLEOTIDE SEQUENCE [LARGE SCALE GENOMIC DNA]</scope>
    <source>
        <strain evidence="3">LUCI</strain>
    </source>
</reference>
<dbReference type="AlphaFoldDB" id="A0A498R550"/>
<dbReference type="Pfam" id="PF17159">
    <property type="entry name" value="MASE3"/>
    <property type="match status" value="1"/>
</dbReference>
<dbReference type="SMART" id="SM00065">
    <property type="entry name" value="GAF"/>
    <property type="match status" value="1"/>
</dbReference>
<feature type="transmembrane region" description="Helical" evidence="1">
    <location>
        <begin position="213"/>
        <end position="232"/>
    </location>
</feature>
<keyword evidence="4" id="KW-1185">Reference proteome</keyword>
<dbReference type="InterPro" id="IPR000160">
    <property type="entry name" value="GGDEF_dom"/>
</dbReference>
<dbReference type="InterPro" id="IPR033425">
    <property type="entry name" value="MASE3"/>
</dbReference>
<dbReference type="PANTHER" id="PTHR45138:SF9">
    <property type="entry name" value="DIGUANYLATE CYCLASE DGCM-RELATED"/>
    <property type="match status" value="1"/>
</dbReference>
<dbReference type="Pfam" id="PF13185">
    <property type="entry name" value="GAF_2"/>
    <property type="match status" value="1"/>
</dbReference>
<dbReference type="SUPFAM" id="SSF55781">
    <property type="entry name" value="GAF domain-like"/>
    <property type="match status" value="2"/>
</dbReference>
<dbReference type="CDD" id="cd01949">
    <property type="entry name" value="GGDEF"/>
    <property type="match status" value="1"/>
</dbReference>
<evidence type="ECO:0000259" key="2">
    <source>
        <dbReference type="PROSITE" id="PS50887"/>
    </source>
</evidence>
<dbReference type="InterPro" id="IPR029787">
    <property type="entry name" value="Nucleotide_cyclase"/>
</dbReference>
<keyword evidence="1" id="KW-1133">Transmembrane helix</keyword>
<dbReference type="Gene3D" id="3.30.450.40">
    <property type="match status" value="2"/>
</dbReference>
<keyword evidence="1" id="KW-0812">Transmembrane</keyword>
<feature type="transmembrane region" description="Helical" evidence="1">
    <location>
        <begin position="116"/>
        <end position="135"/>
    </location>
</feature>